<dbReference type="PANTHER" id="PTHR12609">
    <property type="entry name" value="MICROTUBULE ASSOCIATED PROTEIN XMAP215"/>
    <property type="match status" value="1"/>
</dbReference>
<dbReference type="InterPro" id="IPR034085">
    <property type="entry name" value="TOG"/>
</dbReference>
<dbReference type="InterPro" id="IPR045110">
    <property type="entry name" value="XMAP215"/>
</dbReference>
<evidence type="ECO:0000256" key="5">
    <source>
        <dbReference type="ARBA" id="ARBA00025722"/>
    </source>
</evidence>
<evidence type="ECO:0000256" key="6">
    <source>
        <dbReference type="PROSITE-ProRule" id="PRU00103"/>
    </source>
</evidence>
<protein>
    <submittedName>
        <fullName evidence="10">6517_t:CDS:1</fullName>
    </submittedName>
</protein>
<evidence type="ECO:0000313" key="10">
    <source>
        <dbReference type="EMBL" id="CAG8630683.1"/>
    </source>
</evidence>
<keyword evidence="11" id="KW-1185">Reference proteome</keyword>
<feature type="region of interest" description="Disordered" evidence="8">
    <location>
        <begin position="323"/>
        <end position="403"/>
    </location>
</feature>
<sequence length="914" mass="99128">TLPKIFGHTDKTVRSEGTQLVIELYKWLGQAINPHLQELKPVQIKELNEAFEKLPPEKPKQLRLLRSQAAAAAEAEAEAQQEEAEEEKEIDAFDLAEPVDVLAKVPKDFYTTLGSTKWKERKEALDGLLEVCNTPRIADGNFSELIPALAKRMNDSNIIVVSLAANIIELLAKGLRNDFSKHKSVVVGPIIEKLKEKKKSVSDTLAKTLDAIFLTVTLSDVVEDIVAAGKHKNPQVKSESINWLVRCLKTTKVAPNKTELKALSEMLVKACEDSMEPVRVAAMEGLGTMMKIVGDKAMIPFLEGLDDIKKGKIKEFCEKAEVKAKATTVKRPTPAPTTEEKPKPKTIKSPNGPPKKKAEATSAPTKSAPSGPPKKSVKAAKPSPAAAAAPPPPKKGGKAKEEEPIKYKYADEDVEAKFGEIVPSSQTDEISDKQWKIRLAAITSLRQTLDSMDPAEVDPELVVRFLRKKPGWKESNYQVMSEVFGIMQMLSDKSTAFSKPAASLAISILAEKLGDIKLKKPAGECLTSFAEKTSLQFVLTQAYEPLRKAKSPKTVADGLTWIHSAVMEFGIAGLQVRDLIDFLKFTLSNTNAAVRANSVTVLGALRIYVGPGVRNFVQDLNPTQLATIDAEFEKVADQAPPQPTKSSAESKNSGDALDELFPKVDIGALITGKIVADCNSDKWKTRKEGMDQVKAIVDANQRLKPNLGDFPPVLKARLADSNKNLQMMALEICGKIATAMGKPFDRYVKIFVGPVTNVLTDQKATVRGSAISTLDAMANACGLDPLISSLATSLANENPLLRKDLLNWLSERLKEFEEKKKSPDLSPLVTPILSCLSDRNGDVRKSGQACLGPIINSAGYDHVVQKCGDLKGAIKQQIMPMIEAARPASGGASKVKDIGKKPGPKSRIGGPSGG</sequence>
<dbReference type="AlphaFoldDB" id="A0A9N9D9B0"/>
<feature type="domain" description="TOG" evidence="9">
    <location>
        <begin position="408"/>
        <end position="641"/>
    </location>
</feature>
<organism evidence="10 11">
    <name type="scientific">Paraglomus occultum</name>
    <dbReference type="NCBI Taxonomy" id="144539"/>
    <lineage>
        <taxon>Eukaryota</taxon>
        <taxon>Fungi</taxon>
        <taxon>Fungi incertae sedis</taxon>
        <taxon>Mucoromycota</taxon>
        <taxon>Glomeromycotina</taxon>
        <taxon>Glomeromycetes</taxon>
        <taxon>Paraglomerales</taxon>
        <taxon>Paraglomeraceae</taxon>
        <taxon>Paraglomus</taxon>
    </lineage>
</organism>
<comment type="similarity">
    <text evidence="5">Belongs to the TOG/XMAP215 family.</text>
</comment>
<evidence type="ECO:0000256" key="2">
    <source>
        <dbReference type="ARBA" id="ARBA00022490"/>
    </source>
</evidence>
<dbReference type="GO" id="GO:0030951">
    <property type="term" value="P:establishment or maintenance of microtubule cytoskeleton polarity"/>
    <property type="evidence" value="ECO:0007669"/>
    <property type="project" value="InterPro"/>
</dbReference>
<evidence type="ECO:0000256" key="4">
    <source>
        <dbReference type="ARBA" id="ARBA00023212"/>
    </source>
</evidence>
<reference evidence="10" key="1">
    <citation type="submission" date="2021-06" db="EMBL/GenBank/DDBJ databases">
        <authorList>
            <person name="Kallberg Y."/>
            <person name="Tangrot J."/>
            <person name="Rosling A."/>
        </authorList>
    </citation>
    <scope>NUCLEOTIDE SEQUENCE</scope>
    <source>
        <strain evidence="10">IA702</strain>
    </source>
</reference>
<dbReference type="InterPro" id="IPR021133">
    <property type="entry name" value="HEAT_type_2"/>
</dbReference>
<comment type="subcellular location">
    <subcellularLocation>
        <location evidence="1">Cytoplasm</location>
        <location evidence="1">Cytoskeleton</location>
    </subcellularLocation>
</comment>
<dbReference type="EMBL" id="CAJVPJ010002859">
    <property type="protein sequence ID" value="CAG8630683.1"/>
    <property type="molecule type" value="Genomic_DNA"/>
</dbReference>
<dbReference type="GO" id="GO:0051315">
    <property type="term" value="P:attachment of mitotic spindle microtubules to kinetochore"/>
    <property type="evidence" value="ECO:0007669"/>
    <property type="project" value="UniProtKB-ARBA"/>
</dbReference>
<accession>A0A9N9D9B0</accession>
<evidence type="ECO:0000256" key="7">
    <source>
        <dbReference type="SAM" id="Coils"/>
    </source>
</evidence>
<dbReference type="OrthoDB" id="205662at2759"/>
<dbReference type="GO" id="GO:0044732">
    <property type="term" value="C:mitotic spindle pole body"/>
    <property type="evidence" value="ECO:0007669"/>
    <property type="project" value="UniProtKB-ARBA"/>
</dbReference>
<proteinExistence type="inferred from homology"/>
<keyword evidence="3" id="KW-0677">Repeat</keyword>
<dbReference type="FunFam" id="1.25.10.10:FF:000068">
    <property type="entry name" value="cytoskeleton-associated protein 5 isoform X1"/>
    <property type="match status" value="1"/>
</dbReference>
<dbReference type="GO" id="GO:0051010">
    <property type="term" value="F:microtubule plus-end binding"/>
    <property type="evidence" value="ECO:0007669"/>
    <property type="project" value="InterPro"/>
</dbReference>
<dbReference type="InterPro" id="IPR048491">
    <property type="entry name" value="XMAP215_CLASP_TOG"/>
</dbReference>
<dbReference type="Proteomes" id="UP000789572">
    <property type="component" value="Unassembled WGS sequence"/>
</dbReference>
<dbReference type="SUPFAM" id="SSF48371">
    <property type="entry name" value="ARM repeat"/>
    <property type="match status" value="1"/>
</dbReference>
<feature type="non-terminal residue" evidence="10">
    <location>
        <position position="1"/>
    </location>
</feature>
<dbReference type="GO" id="GO:0046785">
    <property type="term" value="P:microtubule polymerization"/>
    <property type="evidence" value="ECO:0007669"/>
    <property type="project" value="InterPro"/>
</dbReference>
<dbReference type="GO" id="GO:0099070">
    <property type="term" value="C:static microtubule bundle"/>
    <property type="evidence" value="ECO:0007669"/>
    <property type="project" value="UniProtKB-ARBA"/>
</dbReference>
<comment type="caution">
    <text evidence="10">The sequence shown here is derived from an EMBL/GenBank/DDBJ whole genome shotgun (WGS) entry which is preliminary data.</text>
</comment>
<keyword evidence="4" id="KW-0206">Cytoskeleton</keyword>
<dbReference type="Gene3D" id="1.25.10.10">
    <property type="entry name" value="Leucine-rich Repeat Variant"/>
    <property type="match status" value="4"/>
</dbReference>
<feature type="coiled-coil region" evidence="7">
    <location>
        <begin position="62"/>
        <end position="92"/>
    </location>
</feature>
<keyword evidence="2" id="KW-0963">Cytoplasm</keyword>
<dbReference type="GO" id="GO:0061863">
    <property type="term" value="F:microtubule plus end polymerase"/>
    <property type="evidence" value="ECO:0007669"/>
    <property type="project" value="InterPro"/>
</dbReference>
<feature type="domain" description="TOG" evidence="9">
    <location>
        <begin position="94"/>
        <end position="326"/>
    </location>
</feature>
<evidence type="ECO:0000259" key="9">
    <source>
        <dbReference type="SMART" id="SM01349"/>
    </source>
</evidence>
<evidence type="ECO:0000313" key="11">
    <source>
        <dbReference type="Proteomes" id="UP000789572"/>
    </source>
</evidence>
<feature type="repeat" description="HEAT" evidence="6">
    <location>
        <begin position="263"/>
        <end position="298"/>
    </location>
</feature>
<name>A0A9N9D9B0_9GLOM</name>
<evidence type="ECO:0000256" key="1">
    <source>
        <dbReference type="ARBA" id="ARBA00004245"/>
    </source>
</evidence>
<dbReference type="PROSITE" id="PS50077">
    <property type="entry name" value="HEAT_REPEAT"/>
    <property type="match status" value="1"/>
</dbReference>
<keyword evidence="7" id="KW-0175">Coiled coil</keyword>
<evidence type="ECO:0000256" key="3">
    <source>
        <dbReference type="ARBA" id="ARBA00022737"/>
    </source>
</evidence>
<dbReference type="GO" id="GO:1990498">
    <property type="term" value="C:mitotic spindle microtubule"/>
    <property type="evidence" value="ECO:0007669"/>
    <property type="project" value="UniProtKB-ARBA"/>
</dbReference>
<feature type="non-terminal residue" evidence="10">
    <location>
        <position position="914"/>
    </location>
</feature>
<dbReference type="InterPro" id="IPR016024">
    <property type="entry name" value="ARM-type_fold"/>
</dbReference>
<dbReference type="GO" id="GO:1990571">
    <property type="term" value="P:meiotic centromere clustering"/>
    <property type="evidence" value="ECO:0007669"/>
    <property type="project" value="UniProtKB-ARBA"/>
</dbReference>
<feature type="compositionally biased region" description="Low complexity" evidence="8">
    <location>
        <begin position="379"/>
        <end position="388"/>
    </location>
</feature>
<dbReference type="GO" id="GO:0005881">
    <property type="term" value="C:cytoplasmic microtubule"/>
    <property type="evidence" value="ECO:0007669"/>
    <property type="project" value="UniProtKB-ARBA"/>
</dbReference>
<feature type="region of interest" description="Disordered" evidence="8">
    <location>
        <begin position="885"/>
        <end position="914"/>
    </location>
</feature>
<dbReference type="FunFam" id="1.25.10.10:FF:000019">
    <property type="entry name" value="Cytoskeleton-associated protein 5"/>
    <property type="match status" value="1"/>
</dbReference>
<feature type="compositionally biased region" description="Low complexity" evidence="8">
    <location>
        <begin position="360"/>
        <end position="369"/>
    </location>
</feature>
<dbReference type="InterPro" id="IPR011989">
    <property type="entry name" value="ARM-like"/>
</dbReference>
<evidence type="ECO:0000256" key="8">
    <source>
        <dbReference type="SAM" id="MobiDB-lite"/>
    </source>
</evidence>
<dbReference type="GO" id="GO:0000022">
    <property type="term" value="P:mitotic spindle elongation"/>
    <property type="evidence" value="ECO:0007669"/>
    <property type="project" value="UniProtKB-ARBA"/>
</dbReference>
<gene>
    <name evidence="10" type="ORF">POCULU_LOCUS8878</name>
</gene>
<dbReference type="SMART" id="SM01349">
    <property type="entry name" value="TOG"/>
    <property type="match status" value="3"/>
</dbReference>
<dbReference type="Pfam" id="PF21041">
    <property type="entry name" value="XMAP215_CLASP_TOG"/>
    <property type="match status" value="4"/>
</dbReference>
<feature type="domain" description="TOG" evidence="9">
    <location>
        <begin position="659"/>
        <end position="891"/>
    </location>
</feature>